<dbReference type="Pfam" id="PF21981">
    <property type="entry name" value="RecX_HTH3"/>
    <property type="match status" value="1"/>
</dbReference>
<comment type="subcellular location">
    <subcellularLocation>
        <location evidence="1 5">Cytoplasm</location>
    </subcellularLocation>
</comment>
<dbReference type="PANTHER" id="PTHR33602">
    <property type="entry name" value="REGULATORY PROTEIN RECX FAMILY PROTEIN"/>
    <property type="match status" value="1"/>
</dbReference>
<dbReference type="HAMAP" id="MF_01114">
    <property type="entry name" value="RecX"/>
    <property type="match status" value="1"/>
</dbReference>
<reference evidence="11" key="1">
    <citation type="journal article" date="2019" name="Int. J. Syst. Evol. Microbiol.">
        <title>The Global Catalogue of Microorganisms (GCM) 10K type strain sequencing project: providing services to taxonomists for standard genome sequencing and annotation.</title>
        <authorList>
            <consortium name="The Broad Institute Genomics Platform"/>
            <consortium name="The Broad Institute Genome Sequencing Center for Infectious Disease"/>
            <person name="Wu L."/>
            <person name="Ma J."/>
        </authorList>
    </citation>
    <scope>NUCLEOTIDE SEQUENCE [LARGE SCALE GENOMIC DNA]</scope>
    <source>
        <strain evidence="11">CGMCC 1.10363</strain>
    </source>
</reference>
<comment type="similarity">
    <text evidence="2 5">Belongs to the RecX family.</text>
</comment>
<evidence type="ECO:0000259" key="7">
    <source>
        <dbReference type="Pfam" id="PF02631"/>
    </source>
</evidence>
<evidence type="ECO:0000259" key="9">
    <source>
        <dbReference type="Pfam" id="PF21982"/>
    </source>
</evidence>
<gene>
    <name evidence="5" type="primary">recX</name>
    <name evidence="10" type="ORF">ACFOYW_07010</name>
</gene>
<protein>
    <recommendedName>
        <fullName evidence="3 5">Regulatory protein RecX</fullName>
    </recommendedName>
</protein>
<evidence type="ECO:0000256" key="3">
    <source>
        <dbReference type="ARBA" id="ARBA00018111"/>
    </source>
</evidence>
<dbReference type="Proteomes" id="UP001595900">
    <property type="component" value="Unassembled WGS sequence"/>
</dbReference>
<evidence type="ECO:0000313" key="10">
    <source>
        <dbReference type="EMBL" id="MFC4243118.1"/>
    </source>
</evidence>
<dbReference type="Pfam" id="PF21982">
    <property type="entry name" value="RecX_HTH1"/>
    <property type="match status" value="1"/>
</dbReference>
<feature type="compositionally biased region" description="Basic and acidic residues" evidence="6">
    <location>
        <begin position="72"/>
        <end position="90"/>
    </location>
</feature>
<feature type="region of interest" description="Disordered" evidence="6">
    <location>
        <begin position="1"/>
        <end position="43"/>
    </location>
</feature>
<evidence type="ECO:0000256" key="6">
    <source>
        <dbReference type="SAM" id="MobiDB-lite"/>
    </source>
</evidence>
<comment type="function">
    <text evidence="5">Modulates RecA activity.</text>
</comment>
<comment type="caution">
    <text evidence="10">The sequence shown here is derived from an EMBL/GenBank/DDBJ whole genome shotgun (WGS) entry which is preliminary data.</text>
</comment>
<keyword evidence="4 5" id="KW-0963">Cytoplasm</keyword>
<dbReference type="Pfam" id="PF02631">
    <property type="entry name" value="RecX_HTH2"/>
    <property type="match status" value="1"/>
</dbReference>
<organism evidence="10 11">
    <name type="scientific">Gryllotalpicola reticulitermitis</name>
    <dbReference type="NCBI Taxonomy" id="1184153"/>
    <lineage>
        <taxon>Bacteria</taxon>
        <taxon>Bacillati</taxon>
        <taxon>Actinomycetota</taxon>
        <taxon>Actinomycetes</taxon>
        <taxon>Micrococcales</taxon>
        <taxon>Microbacteriaceae</taxon>
        <taxon>Gryllotalpicola</taxon>
    </lineage>
</organism>
<feature type="region of interest" description="Disordered" evidence="6">
    <location>
        <begin position="63"/>
        <end position="93"/>
    </location>
</feature>
<evidence type="ECO:0000256" key="2">
    <source>
        <dbReference type="ARBA" id="ARBA00009695"/>
    </source>
</evidence>
<dbReference type="InterPro" id="IPR053926">
    <property type="entry name" value="RecX_HTH_1st"/>
</dbReference>
<sequence>MVVRFFPSDEERKHPRAEAGREPAATGARESGGLAPVTYLPGASPSEQAQAALASVRDLVAAAAEGEGEGGASRRDSKEQPFERAQEKAGKRAANVSLHQLARRGMSRWELEQVLRKRGVDESVAEAELTRLASVGLLDDAALAVSMVYAARARKGQGRQAIERELRRRHIDGDAITEALADFDQDDERERAIEVAMKRVTQLSGLDDQTAERRLYGYLMRRGYSGETVSVAVGDAMRSRR</sequence>
<dbReference type="EMBL" id="JBHSCN010000004">
    <property type="protein sequence ID" value="MFC4243118.1"/>
    <property type="molecule type" value="Genomic_DNA"/>
</dbReference>
<dbReference type="InterPro" id="IPR036388">
    <property type="entry name" value="WH-like_DNA-bd_sf"/>
</dbReference>
<dbReference type="InterPro" id="IPR003783">
    <property type="entry name" value="Regulatory_RecX"/>
</dbReference>
<evidence type="ECO:0000256" key="1">
    <source>
        <dbReference type="ARBA" id="ARBA00004496"/>
    </source>
</evidence>
<dbReference type="InterPro" id="IPR053925">
    <property type="entry name" value="RecX_HTH_3rd"/>
</dbReference>
<accession>A0ABV8Q694</accession>
<feature type="domain" description="RecX second three-helical" evidence="7">
    <location>
        <begin position="139"/>
        <end position="180"/>
    </location>
</feature>
<keyword evidence="11" id="KW-1185">Reference proteome</keyword>
<evidence type="ECO:0000313" key="11">
    <source>
        <dbReference type="Proteomes" id="UP001595900"/>
    </source>
</evidence>
<evidence type="ECO:0000259" key="8">
    <source>
        <dbReference type="Pfam" id="PF21981"/>
    </source>
</evidence>
<name>A0ABV8Q694_9MICO</name>
<dbReference type="PANTHER" id="PTHR33602:SF1">
    <property type="entry name" value="REGULATORY PROTEIN RECX FAMILY PROTEIN"/>
    <property type="match status" value="1"/>
</dbReference>
<proteinExistence type="inferred from homology"/>
<dbReference type="Gene3D" id="1.10.10.10">
    <property type="entry name" value="Winged helix-like DNA-binding domain superfamily/Winged helix DNA-binding domain"/>
    <property type="match status" value="3"/>
</dbReference>
<feature type="domain" description="RecX third three-helical" evidence="8">
    <location>
        <begin position="187"/>
        <end position="230"/>
    </location>
</feature>
<feature type="compositionally biased region" description="Basic and acidic residues" evidence="6">
    <location>
        <begin position="7"/>
        <end position="21"/>
    </location>
</feature>
<dbReference type="InterPro" id="IPR053924">
    <property type="entry name" value="RecX_HTH_2nd"/>
</dbReference>
<dbReference type="RefSeq" id="WP_390228098.1">
    <property type="nucleotide sequence ID" value="NZ_JBHSCN010000004.1"/>
</dbReference>
<feature type="domain" description="RecX first three-helical" evidence="9">
    <location>
        <begin position="95"/>
        <end position="132"/>
    </location>
</feature>
<evidence type="ECO:0000256" key="5">
    <source>
        <dbReference type="HAMAP-Rule" id="MF_01114"/>
    </source>
</evidence>
<evidence type="ECO:0000256" key="4">
    <source>
        <dbReference type="ARBA" id="ARBA00022490"/>
    </source>
</evidence>